<comment type="pathway">
    <text evidence="2 14">Cell wall biogenesis; peptidoglycan biosynthesis.</text>
</comment>
<keyword evidence="5 14" id="KW-0436">Ligase</keyword>
<dbReference type="GO" id="GO:0071555">
    <property type="term" value="P:cell wall organization"/>
    <property type="evidence" value="ECO:0007669"/>
    <property type="project" value="UniProtKB-KW"/>
</dbReference>
<dbReference type="Pfam" id="PF01225">
    <property type="entry name" value="Mur_ligase"/>
    <property type="match status" value="1"/>
</dbReference>
<keyword evidence="12 14" id="KW-0961">Cell wall biogenesis/degradation</keyword>
<dbReference type="GO" id="GO:0005524">
    <property type="term" value="F:ATP binding"/>
    <property type="evidence" value="ECO:0007669"/>
    <property type="project" value="UniProtKB-UniRule"/>
</dbReference>
<dbReference type="Pfam" id="PF08245">
    <property type="entry name" value="Mur_ligase_M"/>
    <property type="match status" value="1"/>
</dbReference>
<dbReference type="AlphaFoldDB" id="A0AA46GZV5"/>
<dbReference type="InterPro" id="IPR004101">
    <property type="entry name" value="Mur_ligase_C"/>
</dbReference>
<evidence type="ECO:0000256" key="9">
    <source>
        <dbReference type="ARBA" id="ARBA00022960"/>
    </source>
</evidence>
<dbReference type="PANTHER" id="PTHR43445:SF3">
    <property type="entry name" value="UDP-N-ACETYLMURAMATE--L-ALANINE LIGASE"/>
    <property type="match status" value="1"/>
</dbReference>
<evidence type="ECO:0000256" key="11">
    <source>
        <dbReference type="ARBA" id="ARBA00023306"/>
    </source>
</evidence>
<dbReference type="InterPro" id="IPR036615">
    <property type="entry name" value="Mur_ligase_C_dom_sf"/>
</dbReference>
<dbReference type="Proteomes" id="UP000254118">
    <property type="component" value="Unassembled WGS sequence"/>
</dbReference>
<evidence type="ECO:0000259" key="16">
    <source>
        <dbReference type="Pfam" id="PF02875"/>
    </source>
</evidence>
<gene>
    <name evidence="14 18" type="primary">murC</name>
    <name evidence="18" type="ORF">NCTC7915_00541</name>
</gene>
<name>A0AA46GZV5_9MICO</name>
<dbReference type="GO" id="GO:0008763">
    <property type="term" value="F:UDP-N-acetylmuramate-L-alanine ligase activity"/>
    <property type="evidence" value="ECO:0007669"/>
    <property type="project" value="UniProtKB-UniRule"/>
</dbReference>
<reference evidence="18 19" key="1">
    <citation type="submission" date="2018-06" db="EMBL/GenBank/DDBJ databases">
        <authorList>
            <consortium name="Pathogen Informatics"/>
            <person name="Doyle S."/>
        </authorList>
    </citation>
    <scope>NUCLEOTIDE SEQUENCE [LARGE SCALE GENOMIC DNA]</scope>
    <source>
        <strain evidence="18 19">NCTC7915</strain>
    </source>
</reference>
<keyword evidence="8 14" id="KW-0067">ATP-binding</keyword>
<dbReference type="Gene3D" id="3.40.50.720">
    <property type="entry name" value="NAD(P)-binding Rossmann-like Domain"/>
    <property type="match status" value="1"/>
</dbReference>
<protein>
    <recommendedName>
        <fullName evidence="3 14">UDP-N-acetylmuramate--L-alanine ligase</fullName>
        <ecNumber evidence="3 14">6.3.2.8</ecNumber>
    </recommendedName>
    <alternativeName>
        <fullName evidence="14">UDP-N-acetylmuramoyl-L-alanine synthetase</fullName>
    </alternativeName>
</protein>
<feature type="domain" description="Mur ligase central" evidence="17">
    <location>
        <begin position="123"/>
        <end position="305"/>
    </location>
</feature>
<evidence type="ECO:0000259" key="15">
    <source>
        <dbReference type="Pfam" id="PF01225"/>
    </source>
</evidence>
<sequence length="478" mass="49572">MRPTRFDVTGEVLPVAELGRTHVLAVGGAGMSAVARLLCAAGLSVSGSDAKDSAILDGLRQAGVDVHVGHDVAHLEGVETVVVSSAIRDDNVELVAARERGLRVLHRSMALASVTKDVRRVAIAGANGKTTTTAMTATLLRDAGVDPSFAVGGDLVATGSNAELGAGDVFVVEADESDGSFLAYRPDVAVVTNVQPDHLDFYGTFEAVQDAYLEFVMSMRPGGLLVTCADDEGALRLAERAGLAGIRVVTYGQSADADVRVEAVEFVGMMSRARVRMPDGGAFALELPLPGLHNVLDAVAALTAATVGLGVSPEAGVAGLAGYGGVRRRFEIKGSSGDVTVIDDYAHNPGKVRALVQTARELVGSGRLVVLFQPHLYSRTRDFAEQFAQGLAPADEVFVLDVYGAREEPMPGVSGCLITEHLSALPGRRGVHFVACLSDAASVVADHVREGDVVLTVGAGDVTTVGPALLTCLADRSV</sequence>
<dbReference type="RefSeq" id="WP_115029657.1">
    <property type="nucleotide sequence ID" value="NZ_UFYA01000001.1"/>
</dbReference>
<dbReference type="NCBIfam" id="TIGR01082">
    <property type="entry name" value="murC"/>
    <property type="match status" value="1"/>
</dbReference>
<evidence type="ECO:0000256" key="8">
    <source>
        <dbReference type="ARBA" id="ARBA00022840"/>
    </source>
</evidence>
<dbReference type="GO" id="GO:0051301">
    <property type="term" value="P:cell division"/>
    <property type="evidence" value="ECO:0007669"/>
    <property type="project" value="UniProtKB-KW"/>
</dbReference>
<keyword evidence="4 14" id="KW-0963">Cytoplasm</keyword>
<feature type="domain" description="Mur ligase N-terminal catalytic" evidence="15">
    <location>
        <begin position="22"/>
        <end position="116"/>
    </location>
</feature>
<dbReference type="Pfam" id="PF02875">
    <property type="entry name" value="Mur_ligase_C"/>
    <property type="match status" value="1"/>
</dbReference>
<evidence type="ECO:0000256" key="13">
    <source>
        <dbReference type="ARBA" id="ARBA00047833"/>
    </source>
</evidence>
<comment type="caution">
    <text evidence="18">The sequence shown here is derived from an EMBL/GenBank/DDBJ whole genome shotgun (WGS) entry which is preliminary data.</text>
</comment>
<keyword evidence="7 14" id="KW-0547">Nucleotide-binding</keyword>
<dbReference type="GO" id="GO:0009252">
    <property type="term" value="P:peptidoglycan biosynthetic process"/>
    <property type="evidence" value="ECO:0007669"/>
    <property type="project" value="UniProtKB-UniRule"/>
</dbReference>
<comment type="catalytic activity">
    <reaction evidence="13 14">
        <text>UDP-N-acetyl-alpha-D-muramate + L-alanine + ATP = UDP-N-acetyl-alpha-D-muramoyl-L-alanine + ADP + phosphate + H(+)</text>
        <dbReference type="Rhea" id="RHEA:23372"/>
        <dbReference type="ChEBI" id="CHEBI:15378"/>
        <dbReference type="ChEBI" id="CHEBI:30616"/>
        <dbReference type="ChEBI" id="CHEBI:43474"/>
        <dbReference type="ChEBI" id="CHEBI:57972"/>
        <dbReference type="ChEBI" id="CHEBI:70757"/>
        <dbReference type="ChEBI" id="CHEBI:83898"/>
        <dbReference type="ChEBI" id="CHEBI:456216"/>
        <dbReference type="EC" id="6.3.2.8"/>
    </reaction>
</comment>
<dbReference type="PANTHER" id="PTHR43445">
    <property type="entry name" value="UDP-N-ACETYLMURAMATE--L-ALANINE LIGASE-RELATED"/>
    <property type="match status" value="1"/>
</dbReference>
<evidence type="ECO:0000313" key="18">
    <source>
        <dbReference type="EMBL" id="STD06051.1"/>
    </source>
</evidence>
<dbReference type="SUPFAM" id="SSF53244">
    <property type="entry name" value="MurD-like peptide ligases, peptide-binding domain"/>
    <property type="match status" value="1"/>
</dbReference>
<dbReference type="InterPro" id="IPR036565">
    <property type="entry name" value="Mur-like_cat_sf"/>
</dbReference>
<evidence type="ECO:0000256" key="10">
    <source>
        <dbReference type="ARBA" id="ARBA00022984"/>
    </source>
</evidence>
<dbReference type="SUPFAM" id="SSF51984">
    <property type="entry name" value="MurCD N-terminal domain"/>
    <property type="match status" value="1"/>
</dbReference>
<evidence type="ECO:0000256" key="4">
    <source>
        <dbReference type="ARBA" id="ARBA00022490"/>
    </source>
</evidence>
<evidence type="ECO:0000256" key="7">
    <source>
        <dbReference type="ARBA" id="ARBA00022741"/>
    </source>
</evidence>
<keyword evidence="11 14" id="KW-0131">Cell cycle</keyword>
<keyword evidence="10 14" id="KW-0573">Peptidoglycan synthesis</keyword>
<evidence type="ECO:0000256" key="2">
    <source>
        <dbReference type="ARBA" id="ARBA00004752"/>
    </source>
</evidence>
<dbReference type="Gene3D" id="3.40.1190.10">
    <property type="entry name" value="Mur-like, catalytic domain"/>
    <property type="match status" value="1"/>
</dbReference>
<keyword evidence="6 14" id="KW-0132">Cell division</keyword>
<dbReference type="HAMAP" id="MF_00046">
    <property type="entry name" value="MurC"/>
    <property type="match status" value="1"/>
</dbReference>
<evidence type="ECO:0000256" key="5">
    <source>
        <dbReference type="ARBA" id="ARBA00022598"/>
    </source>
</evidence>
<dbReference type="EMBL" id="UFYA01000001">
    <property type="protein sequence ID" value="STD06051.1"/>
    <property type="molecule type" value="Genomic_DNA"/>
</dbReference>
<dbReference type="GO" id="GO:0008360">
    <property type="term" value="P:regulation of cell shape"/>
    <property type="evidence" value="ECO:0007669"/>
    <property type="project" value="UniProtKB-KW"/>
</dbReference>
<proteinExistence type="inferred from homology"/>
<dbReference type="EC" id="6.3.2.8" evidence="3 14"/>
<evidence type="ECO:0000259" key="17">
    <source>
        <dbReference type="Pfam" id="PF08245"/>
    </source>
</evidence>
<comment type="function">
    <text evidence="14">Cell wall formation.</text>
</comment>
<keyword evidence="9 14" id="KW-0133">Cell shape</keyword>
<dbReference type="GO" id="GO:0005737">
    <property type="term" value="C:cytoplasm"/>
    <property type="evidence" value="ECO:0007669"/>
    <property type="project" value="UniProtKB-SubCell"/>
</dbReference>
<evidence type="ECO:0000256" key="6">
    <source>
        <dbReference type="ARBA" id="ARBA00022618"/>
    </source>
</evidence>
<organism evidence="18 19">
    <name type="scientific">Dermatophilus congolensis</name>
    <dbReference type="NCBI Taxonomy" id="1863"/>
    <lineage>
        <taxon>Bacteria</taxon>
        <taxon>Bacillati</taxon>
        <taxon>Actinomycetota</taxon>
        <taxon>Actinomycetes</taxon>
        <taxon>Micrococcales</taxon>
        <taxon>Dermatophilaceae</taxon>
        <taxon>Dermatophilus</taxon>
    </lineage>
</organism>
<evidence type="ECO:0000256" key="14">
    <source>
        <dbReference type="HAMAP-Rule" id="MF_00046"/>
    </source>
</evidence>
<dbReference type="InterPro" id="IPR000713">
    <property type="entry name" value="Mur_ligase_N"/>
</dbReference>
<accession>A0AA46GZV5</accession>
<feature type="domain" description="Mur ligase C-terminal" evidence="16">
    <location>
        <begin position="328"/>
        <end position="460"/>
    </location>
</feature>
<evidence type="ECO:0000256" key="12">
    <source>
        <dbReference type="ARBA" id="ARBA00023316"/>
    </source>
</evidence>
<dbReference type="InterPro" id="IPR013221">
    <property type="entry name" value="Mur_ligase_cen"/>
</dbReference>
<dbReference type="InterPro" id="IPR050061">
    <property type="entry name" value="MurCDEF_pg_biosynth"/>
</dbReference>
<feature type="binding site" evidence="14">
    <location>
        <begin position="125"/>
        <end position="131"/>
    </location>
    <ligand>
        <name>ATP</name>
        <dbReference type="ChEBI" id="CHEBI:30616"/>
    </ligand>
</feature>
<dbReference type="SUPFAM" id="SSF53623">
    <property type="entry name" value="MurD-like peptide ligases, catalytic domain"/>
    <property type="match status" value="1"/>
</dbReference>
<comment type="similarity">
    <text evidence="14">Belongs to the MurCDEF family.</text>
</comment>
<evidence type="ECO:0000313" key="19">
    <source>
        <dbReference type="Proteomes" id="UP000254118"/>
    </source>
</evidence>
<dbReference type="InterPro" id="IPR005758">
    <property type="entry name" value="UDP-N-AcMur_Ala_ligase_MurC"/>
</dbReference>
<evidence type="ECO:0000256" key="3">
    <source>
        <dbReference type="ARBA" id="ARBA00012211"/>
    </source>
</evidence>
<comment type="subcellular location">
    <subcellularLocation>
        <location evidence="1 14">Cytoplasm</location>
    </subcellularLocation>
</comment>
<evidence type="ECO:0000256" key="1">
    <source>
        <dbReference type="ARBA" id="ARBA00004496"/>
    </source>
</evidence>
<dbReference type="Gene3D" id="3.90.190.20">
    <property type="entry name" value="Mur ligase, C-terminal domain"/>
    <property type="match status" value="1"/>
</dbReference>